<evidence type="ECO:0000256" key="2">
    <source>
        <dbReference type="ARBA" id="ARBA00010961"/>
    </source>
</evidence>
<dbReference type="PANTHER" id="PTHR33217:SF7">
    <property type="entry name" value="TRANSPOSASE FOR INSERTION SEQUENCE ELEMENT IS1081"/>
    <property type="match status" value="1"/>
</dbReference>
<dbReference type="Proteomes" id="UP000029453">
    <property type="component" value="Unassembled WGS sequence"/>
</dbReference>
<protein>
    <recommendedName>
        <fullName evidence="6">Mutator family transposase</fullName>
    </recommendedName>
</protein>
<comment type="caution">
    <text evidence="7">The sequence shown here is derived from an EMBL/GenBank/DDBJ whole genome shotgun (WGS) entry which is preliminary data.</text>
</comment>
<evidence type="ECO:0000256" key="5">
    <source>
        <dbReference type="ARBA" id="ARBA00023172"/>
    </source>
</evidence>
<keyword evidence="5 6" id="KW-0233">DNA recombination</keyword>
<dbReference type="OrthoDB" id="9779930at2"/>
<gene>
    <name evidence="7" type="ORF">PPOP_2120</name>
</gene>
<evidence type="ECO:0000256" key="3">
    <source>
        <dbReference type="ARBA" id="ARBA00022578"/>
    </source>
</evidence>
<evidence type="ECO:0000313" key="8">
    <source>
        <dbReference type="Proteomes" id="UP000029453"/>
    </source>
</evidence>
<dbReference type="PANTHER" id="PTHR33217">
    <property type="entry name" value="TRANSPOSASE FOR INSERTION SEQUENCE ELEMENT IS1081"/>
    <property type="match status" value="1"/>
</dbReference>
<comment type="function">
    <text evidence="1 6">Required for the transposition of the insertion element.</text>
</comment>
<proteinExistence type="inferred from homology"/>
<comment type="similarity">
    <text evidence="2 6">Belongs to the transposase mutator family.</text>
</comment>
<keyword evidence="4 6" id="KW-0238">DNA-binding</keyword>
<dbReference type="AlphaFoldDB" id="M9LIA7"/>
<evidence type="ECO:0000256" key="1">
    <source>
        <dbReference type="ARBA" id="ARBA00002190"/>
    </source>
</evidence>
<keyword evidence="6" id="KW-0814">Transposable element</keyword>
<evidence type="ECO:0000313" key="7">
    <source>
        <dbReference type="EMBL" id="GAC42760.1"/>
    </source>
</evidence>
<dbReference type="EMBL" id="BALG01000133">
    <property type="protein sequence ID" value="GAC42760.1"/>
    <property type="molecule type" value="Genomic_DNA"/>
</dbReference>
<dbReference type="Pfam" id="PF00872">
    <property type="entry name" value="Transposase_mut"/>
    <property type="match status" value="1"/>
</dbReference>
<reference evidence="7 8" key="1">
    <citation type="submission" date="2012-10" db="EMBL/GenBank/DDBJ databases">
        <title>Draft Genome Sequence of Paenibacillus popilliae ATCC 14706T.</title>
        <authorList>
            <person name="Iiyama K."/>
            <person name="Mori K."/>
            <person name="Mon H."/>
            <person name="Chieda Y."/>
            <person name="Lee J.M."/>
            <person name="Kusakabe T."/>
            <person name="Tashiro K."/>
            <person name="Asano S."/>
            <person name="Yasunaga-Aoki C."/>
            <person name="Shimizu S."/>
        </authorList>
    </citation>
    <scope>NUCLEOTIDE SEQUENCE [LARGE SCALE GENOMIC DNA]</scope>
    <source>
        <strain evidence="7 8">ATCC 14706</strain>
    </source>
</reference>
<organism evidence="7 8">
    <name type="scientific">Paenibacillus popilliae ATCC 14706</name>
    <dbReference type="NCBI Taxonomy" id="1212764"/>
    <lineage>
        <taxon>Bacteria</taxon>
        <taxon>Bacillati</taxon>
        <taxon>Bacillota</taxon>
        <taxon>Bacilli</taxon>
        <taxon>Bacillales</taxon>
        <taxon>Paenibacillaceae</taxon>
        <taxon>Paenibacillus</taxon>
    </lineage>
</organism>
<dbReference type="GO" id="GO:0006313">
    <property type="term" value="P:DNA transposition"/>
    <property type="evidence" value="ECO:0007669"/>
    <property type="project" value="UniProtKB-UniRule"/>
</dbReference>
<keyword evidence="8" id="KW-1185">Reference proteome</keyword>
<dbReference type="GO" id="GO:0004803">
    <property type="term" value="F:transposase activity"/>
    <property type="evidence" value="ECO:0007669"/>
    <property type="project" value="UniProtKB-UniRule"/>
</dbReference>
<keyword evidence="3 6" id="KW-0815">Transposition</keyword>
<dbReference type="GO" id="GO:0003677">
    <property type="term" value="F:DNA binding"/>
    <property type="evidence" value="ECO:0007669"/>
    <property type="project" value="UniProtKB-UniRule"/>
</dbReference>
<evidence type="ECO:0000256" key="4">
    <source>
        <dbReference type="ARBA" id="ARBA00023125"/>
    </source>
</evidence>
<name>M9LIA7_PAEPP</name>
<evidence type="ECO:0000256" key="6">
    <source>
        <dbReference type="RuleBase" id="RU365089"/>
    </source>
</evidence>
<dbReference type="InterPro" id="IPR001207">
    <property type="entry name" value="Transposase_mutator"/>
</dbReference>
<sequence>MYLKVREDGRVRSRGLFIATGVHTDGTRKVLGHMLGDSESEETWGAFFQELKQRGLRGVDYIVTDQHGGLMRAIHQYFQGATWHEPEFRRSLFKAKLKRPYMGCRFGFGEVL</sequence>
<accession>M9LIA7</accession>